<proteinExistence type="inferred from homology"/>
<keyword evidence="5" id="KW-0479">Metal-binding</keyword>
<dbReference type="PANTHER" id="PTHR10615:SF219">
    <property type="entry name" value="HISTONE ACETYLTRANSFERASE KAT5"/>
    <property type="match status" value="1"/>
</dbReference>
<evidence type="ECO:0000256" key="10">
    <source>
        <dbReference type="ARBA" id="ARBA00023163"/>
    </source>
</evidence>
<dbReference type="GO" id="GO:0008270">
    <property type="term" value="F:zinc ion binding"/>
    <property type="evidence" value="ECO:0007669"/>
    <property type="project" value="UniProtKB-KW"/>
</dbReference>
<evidence type="ECO:0000256" key="12">
    <source>
        <dbReference type="ARBA" id="ARBA00023315"/>
    </source>
</evidence>
<dbReference type="GO" id="GO:0000724">
    <property type="term" value="P:double-strand break repair via homologous recombination"/>
    <property type="evidence" value="ECO:0007669"/>
    <property type="project" value="TreeGrafter"/>
</dbReference>
<dbReference type="InterPro" id="IPR054323">
    <property type="entry name" value="SPMIP1_C"/>
</dbReference>
<comment type="similarity">
    <text evidence="2">Belongs to the MYST (SAS/MOZ) family.</text>
</comment>
<dbReference type="GO" id="GO:0035267">
    <property type="term" value="C:NuA4 histone acetyltransferase complex"/>
    <property type="evidence" value="ECO:0007669"/>
    <property type="project" value="TreeGrafter"/>
</dbReference>
<dbReference type="PANTHER" id="PTHR10615">
    <property type="entry name" value="HISTONE ACETYLTRANSFERASE"/>
    <property type="match status" value="1"/>
</dbReference>
<dbReference type="PROSITE" id="PS51726">
    <property type="entry name" value="MYST_HAT"/>
    <property type="match status" value="1"/>
</dbReference>
<dbReference type="GO" id="GO:0046972">
    <property type="term" value="F:histone H4K16 acetyltransferase activity"/>
    <property type="evidence" value="ECO:0007669"/>
    <property type="project" value="TreeGrafter"/>
</dbReference>
<evidence type="ECO:0000256" key="9">
    <source>
        <dbReference type="ARBA" id="ARBA00023015"/>
    </source>
</evidence>
<feature type="active site" description="Proton donor/acceptor" evidence="13">
    <location>
        <position position="293"/>
    </location>
</feature>
<dbReference type="Gene3D" id="1.10.10.10">
    <property type="entry name" value="Winged helix-like DNA-binding domain superfamily/Winged helix DNA-binding domain"/>
    <property type="match status" value="1"/>
</dbReference>
<reference evidence="15" key="1">
    <citation type="submission" date="2021-02" db="EMBL/GenBank/DDBJ databases">
        <authorList>
            <person name="Nowell W R."/>
        </authorList>
    </citation>
    <scope>NUCLEOTIDE SEQUENCE</scope>
</reference>
<gene>
    <name evidence="15" type="ORF">JYZ213_LOCUS34551</name>
</gene>
<feature type="domain" description="MYST-type HAT" evidence="14">
    <location>
        <begin position="115"/>
        <end position="393"/>
    </location>
</feature>
<keyword evidence="12" id="KW-0012">Acyltransferase</keyword>
<name>A0A815GRM7_9BILA</name>
<evidence type="ECO:0000256" key="11">
    <source>
        <dbReference type="ARBA" id="ARBA00023242"/>
    </source>
</evidence>
<dbReference type="Gene3D" id="3.30.60.60">
    <property type="entry name" value="N-acetyl transferase-like"/>
    <property type="match status" value="1"/>
</dbReference>
<dbReference type="InterPro" id="IPR050603">
    <property type="entry name" value="MYST_HAT"/>
</dbReference>
<dbReference type="InterPro" id="IPR036388">
    <property type="entry name" value="WH-like_DNA-bd_sf"/>
</dbReference>
<accession>A0A815GRM7</accession>
<dbReference type="AlphaFoldDB" id="A0A815GRM7"/>
<evidence type="ECO:0000256" key="7">
    <source>
        <dbReference type="ARBA" id="ARBA00022833"/>
    </source>
</evidence>
<dbReference type="FunFam" id="3.40.630.30:FF:000002">
    <property type="entry name" value="Histone acetyltransferase"/>
    <property type="match status" value="1"/>
</dbReference>
<dbReference type="GO" id="GO:0005634">
    <property type="term" value="C:nucleus"/>
    <property type="evidence" value="ECO:0007669"/>
    <property type="project" value="UniProtKB-SubCell"/>
</dbReference>
<dbReference type="SUPFAM" id="SSF55729">
    <property type="entry name" value="Acyl-CoA N-acyltransferases (Nat)"/>
    <property type="match status" value="1"/>
</dbReference>
<evidence type="ECO:0000256" key="8">
    <source>
        <dbReference type="ARBA" id="ARBA00022990"/>
    </source>
</evidence>
<evidence type="ECO:0000259" key="14">
    <source>
        <dbReference type="PROSITE" id="PS51726"/>
    </source>
</evidence>
<evidence type="ECO:0000256" key="5">
    <source>
        <dbReference type="ARBA" id="ARBA00022723"/>
    </source>
</evidence>
<keyword evidence="8" id="KW-0007">Acetylation</keyword>
<comment type="caution">
    <text evidence="15">The sequence shown here is derived from an EMBL/GenBank/DDBJ whole genome shotgun (WGS) entry which is preliminary data.</text>
</comment>
<dbReference type="FunFam" id="1.10.10.10:FF:000022">
    <property type="entry name" value="Histone acetyltransferase"/>
    <property type="match status" value="1"/>
</dbReference>
<dbReference type="EC" id="2.3.1.48" evidence="3"/>
<dbReference type="Pfam" id="PF01853">
    <property type="entry name" value="MOZ_SAS"/>
    <property type="match status" value="1"/>
</dbReference>
<evidence type="ECO:0000256" key="2">
    <source>
        <dbReference type="ARBA" id="ARBA00010107"/>
    </source>
</evidence>
<keyword evidence="4" id="KW-0808">Transferase</keyword>
<organism evidence="15 16">
    <name type="scientific">Adineta steineri</name>
    <dbReference type="NCBI Taxonomy" id="433720"/>
    <lineage>
        <taxon>Eukaryota</taxon>
        <taxon>Metazoa</taxon>
        <taxon>Spiralia</taxon>
        <taxon>Gnathifera</taxon>
        <taxon>Rotifera</taxon>
        <taxon>Eurotatoria</taxon>
        <taxon>Bdelloidea</taxon>
        <taxon>Adinetida</taxon>
        <taxon>Adinetidae</taxon>
        <taxon>Adineta</taxon>
    </lineage>
</organism>
<comment type="subcellular location">
    <subcellularLocation>
        <location evidence="1">Nucleus</location>
    </subcellularLocation>
</comment>
<keyword evidence="9" id="KW-0805">Transcription regulation</keyword>
<evidence type="ECO:0000313" key="16">
    <source>
        <dbReference type="Proteomes" id="UP000663845"/>
    </source>
</evidence>
<keyword evidence="11" id="KW-0539">Nucleus</keyword>
<evidence type="ECO:0000256" key="13">
    <source>
        <dbReference type="PIRSR" id="PIRSR602717-51"/>
    </source>
</evidence>
<dbReference type="Gene3D" id="3.40.630.30">
    <property type="match status" value="1"/>
</dbReference>
<keyword evidence="6" id="KW-0863">Zinc-finger</keyword>
<keyword evidence="7" id="KW-0862">Zinc</keyword>
<evidence type="ECO:0000256" key="6">
    <source>
        <dbReference type="ARBA" id="ARBA00022771"/>
    </source>
</evidence>
<dbReference type="EMBL" id="CAJNOG010000713">
    <property type="protein sequence ID" value="CAF1342052.1"/>
    <property type="molecule type" value="Genomic_DNA"/>
</dbReference>
<dbReference type="InterPro" id="IPR002717">
    <property type="entry name" value="HAT_MYST-type"/>
</dbReference>
<protein>
    <recommendedName>
        <fullName evidence="3">histone acetyltransferase</fullName>
        <ecNumber evidence="3">2.3.1.48</ecNumber>
    </recommendedName>
</protein>
<evidence type="ECO:0000256" key="4">
    <source>
        <dbReference type="ARBA" id="ARBA00022679"/>
    </source>
</evidence>
<dbReference type="Proteomes" id="UP000663845">
    <property type="component" value="Unassembled WGS sequence"/>
</dbReference>
<sequence>MARMTLDTRSQNAWKELIEKEAVTRISWNQRFKPNSNDDEWFKRAFYTQATSKPTARFLPTIVFPPKPKSRYNPIDTLDELENKTDTEHNSNILQEMYPVEKEYKDVLKDGFSKEGKGRYKYLNLRNEIPLEQKYQYPDIAHELTSCPVVYICEFCLKYCKDVDAIKRHRTKCTLIHPPGNEIYRNGTTSFFEVDGRKNKAYSHNLCLLAKLFLDHKTLYYDTDPFMFYILTEFDAQGFHIVGYFSKDKESNEDYNLSCILTLPPYQKKGYGHFMIEFSYTLSKLEGKIGTPEKPLSDLGLLSYRRYWSEALMEALLNHKPKDGDLDYPSLSINDLSEITAIKKEDVLAALQNLNVIRYQQGSYVLSITKDLFDSYHDKRRLRVNSKSLVWTPKLPTKPINQFQIK</sequence>
<keyword evidence="10" id="KW-0804">Transcription</keyword>
<evidence type="ECO:0000256" key="1">
    <source>
        <dbReference type="ARBA" id="ARBA00004123"/>
    </source>
</evidence>
<dbReference type="Pfam" id="PF22589">
    <property type="entry name" value="SPMIP1"/>
    <property type="match status" value="1"/>
</dbReference>
<dbReference type="InterPro" id="IPR016181">
    <property type="entry name" value="Acyl_CoA_acyltransferase"/>
</dbReference>
<evidence type="ECO:0000256" key="3">
    <source>
        <dbReference type="ARBA" id="ARBA00013184"/>
    </source>
</evidence>
<dbReference type="GO" id="GO:0006355">
    <property type="term" value="P:regulation of DNA-templated transcription"/>
    <property type="evidence" value="ECO:0007669"/>
    <property type="project" value="InterPro"/>
</dbReference>
<evidence type="ECO:0000313" key="15">
    <source>
        <dbReference type="EMBL" id="CAF1342052.1"/>
    </source>
</evidence>